<keyword evidence="3" id="KW-1185">Reference proteome</keyword>
<feature type="region of interest" description="Disordered" evidence="1">
    <location>
        <begin position="208"/>
        <end position="235"/>
    </location>
</feature>
<evidence type="ECO:0000313" key="3">
    <source>
        <dbReference type="Proteomes" id="UP000308707"/>
    </source>
</evidence>
<proteinExistence type="predicted"/>
<feature type="region of interest" description="Disordered" evidence="1">
    <location>
        <begin position="1"/>
        <end position="41"/>
    </location>
</feature>
<dbReference type="EMBL" id="SZUA01000001">
    <property type="protein sequence ID" value="TKR33554.1"/>
    <property type="molecule type" value="Genomic_DNA"/>
</dbReference>
<dbReference type="InterPro" id="IPR011989">
    <property type="entry name" value="ARM-like"/>
</dbReference>
<feature type="compositionally biased region" description="Basic residues" evidence="1">
    <location>
        <begin position="1"/>
        <end position="12"/>
    </location>
</feature>
<sequence>MKKRTIKGRKLPVKLPSLPDRESGPTRYNEPEPRSAQDRLPRTAFRLGEGKADLRLRVEQLLMRKEAAPSDAWESLGQEARAMLVDLLDDPVVHAQEALLHRVIATVGQLAINRGIAPLGALLTDGDERAITRTYAANALGRIGEPAAIESLAAAVNASDAMLRRQVAIALDRIDRDAALPHLLKLGADKSVAVSEVAVRALQRLRPPGVRVASPKKRTPAARTRKKKTMPAADV</sequence>
<dbReference type="InterPro" id="IPR016024">
    <property type="entry name" value="ARM-type_fold"/>
</dbReference>
<dbReference type="SUPFAM" id="SSF48371">
    <property type="entry name" value="ARM repeat"/>
    <property type="match status" value="1"/>
</dbReference>
<dbReference type="RefSeq" id="WP_137265761.1">
    <property type="nucleotide sequence ID" value="NZ_SZUA01000001.1"/>
</dbReference>
<dbReference type="InterPro" id="IPR004155">
    <property type="entry name" value="PBS_lyase_HEAT"/>
</dbReference>
<gene>
    <name evidence="2" type="ORF">FCE95_04465</name>
</gene>
<organism evidence="2 3">
    <name type="scientific">Luteimonas gilva</name>
    <dbReference type="NCBI Taxonomy" id="2572684"/>
    <lineage>
        <taxon>Bacteria</taxon>
        <taxon>Pseudomonadati</taxon>
        <taxon>Pseudomonadota</taxon>
        <taxon>Gammaproteobacteria</taxon>
        <taxon>Lysobacterales</taxon>
        <taxon>Lysobacteraceae</taxon>
        <taxon>Luteimonas</taxon>
    </lineage>
</organism>
<dbReference type="SMART" id="SM00567">
    <property type="entry name" value="EZ_HEAT"/>
    <property type="match status" value="2"/>
</dbReference>
<feature type="compositionally biased region" description="Basic residues" evidence="1">
    <location>
        <begin position="214"/>
        <end position="229"/>
    </location>
</feature>
<dbReference type="AlphaFoldDB" id="A0A4U5JUK9"/>
<protein>
    <submittedName>
        <fullName evidence="2">HEAT repeat domain-containing protein</fullName>
    </submittedName>
</protein>
<dbReference type="Pfam" id="PF13646">
    <property type="entry name" value="HEAT_2"/>
    <property type="match status" value="1"/>
</dbReference>
<dbReference type="Gene3D" id="1.25.10.10">
    <property type="entry name" value="Leucine-rich Repeat Variant"/>
    <property type="match status" value="1"/>
</dbReference>
<dbReference type="Proteomes" id="UP000308707">
    <property type="component" value="Unassembled WGS sequence"/>
</dbReference>
<accession>A0A4U5JUK9</accession>
<evidence type="ECO:0000313" key="2">
    <source>
        <dbReference type="EMBL" id="TKR33554.1"/>
    </source>
</evidence>
<name>A0A4U5JUK9_9GAMM</name>
<dbReference type="OrthoDB" id="225428at2"/>
<evidence type="ECO:0000256" key="1">
    <source>
        <dbReference type="SAM" id="MobiDB-lite"/>
    </source>
</evidence>
<comment type="caution">
    <text evidence="2">The sequence shown here is derived from an EMBL/GenBank/DDBJ whole genome shotgun (WGS) entry which is preliminary data.</text>
</comment>
<reference evidence="2 3" key="1">
    <citation type="submission" date="2019-04" db="EMBL/GenBank/DDBJ databases">
        <title>Reference strain of H23.</title>
        <authorList>
            <person name="Luo X."/>
        </authorList>
    </citation>
    <scope>NUCLEOTIDE SEQUENCE [LARGE SCALE GENOMIC DNA]</scope>
    <source>
        <strain evidence="2 3">H23</strain>
    </source>
</reference>
<feature type="compositionally biased region" description="Basic and acidic residues" evidence="1">
    <location>
        <begin position="19"/>
        <end position="41"/>
    </location>
</feature>